<keyword evidence="3 5" id="KW-1133">Transmembrane helix</keyword>
<dbReference type="GO" id="GO:0004930">
    <property type="term" value="F:G protein-coupled receptor activity"/>
    <property type="evidence" value="ECO:0007669"/>
    <property type="project" value="InterPro"/>
</dbReference>
<organism evidence="7 8">
    <name type="scientific">Cylicocyclus nassatus</name>
    <name type="common">Nematode worm</name>
    <dbReference type="NCBI Taxonomy" id="53992"/>
    <lineage>
        <taxon>Eukaryota</taxon>
        <taxon>Metazoa</taxon>
        <taxon>Ecdysozoa</taxon>
        <taxon>Nematoda</taxon>
        <taxon>Chromadorea</taxon>
        <taxon>Rhabditida</taxon>
        <taxon>Rhabditina</taxon>
        <taxon>Rhabditomorpha</taxon>
        <taxon>Strongyloidea</taxon>
        <taxon>Strongylidae</taxon>
        <taxon>Cylicocyclus</taxon>
    </lineage>
</organism>
<evidence type="ECO:0000256" key="4">
    <source>
        <dbReference type="ARBA" id="ARBA00023136"/>
    </source>
</evidence>
<keyword evidence="2 5" id="KW-0812">Transmembrane</keyword>
<feature type="transmembrane region" description="Helical" evidence="5">
    <location>
        <begin position="44"/>
        <end position="65"/>
    </location>
</feature>
<evidence type="ECO:0000256" key="5">
    <source>
        <dbReference type="SAM" id="Phobius"/>
    </source>
</evidence>
<dbReference type="InterPro" id="IPR017452">
    <property type="entry name" value="GPCR_Rhodpsn_7TM"/>
</dbReference>
<comment type="caution">
    <text evidence="7">The sequence shown here is derived from an EMBL/GenBank/DDBJ whole genome shotgun (WGS) entry which is preliminary data.</text>
</comment>
<accession>A0AA36H3Z9</accession>
<dbReference type="GO" id="GO:0016020">
    <property type="term" value="C:membrane"/>
    <property type="evidence" value="ECO:0007669"/>
    <property type="project" value="UniProtKB-SubCell"/>
</dbReference>
<dbReference type="PROSITE" id="PS50262">
    <property type="entry name" value="G_PROTEIN_RECEP_F1_2"/>
    <property type="match status" value="1"/>
</dbReference>
<evidence type="ECO:0000256" key="2">
    <source>
        <dbReference type="ARBA" id="ARBA00022692"/>
    </source>
</evidence>
<evidence type="ECO:0000313" key="8">
    <source>
        <dbReference type="Proteomes" id="UP001176961"/>
    </source>
</evidence>
<dbReference type="InterPro" id="IPR019424">
    <property type="entry name" value="7TM_GPCR_Srsx"/>
</dbReference>
<dbReference type="AlphaFoldDB" id="A0AA36H3Z9"/>
<gene>
    <name evidence="7" type="ORF">CYNAS_LOCUS15126</name>
</gene>
<sequence>MDESLIPFIFKVYYIAVPLIGCLGNSLLSFTTLTTPHLQSTTNLMVAILATCDSIFQAGWVITIISHEVLKDRVMSMESCLRWQTPSLFSMCFSFVLLPGIAIERLLSLHSLCLPGKENRRMGYIYKVCVVSAVFALVITIWAYRSVENESSVCTMSMPLMNGSVYFCVMASMFAASLVTMSCYIAFIICLRKKSITSTSKKSIYRSLMIISATVVFGWMSTALSSFAIQLLGWWNFNQRFMIKLSSGAFSSLACACNFFVYYIVSKDYRRAFNRILHLHRWKPPHARSNCTDRAGGRDGRDEAPIFVKLETRWPRCGSDATA</sequence>
<evidence type="ECO:0000259" key="6">
    <source>
        <dbReference type="PROSITE" id="PS50262"/>
    </source>
</evidence>
<dbReference type="Gene3D" id="1.20.1070.10">
    <property type="entry name" value="Rhodopsin 7-helix transmembrane proteins"/>
    <property type="match status" value="1"/>
</dbReference>
<feature type="domain" description="G-protein coupled receptors family 1 profile" evidence="6">
    <location>
        <begin position="24"/>
        <end position="262"/>
    </location>
</feature>
<protein>
    <recommendedName>
        <fullName evidence="6">G-protein coupled receptors family 1 profile domain-containing protein</fullName>
    </recommendedName>
</protein>
<evidence type="ECO:0000313" key="7">
    <source>
        <dbReference type="EMBL" id="CAJ0603143.1"/>
    </source>
</evidence>
<proteinExistence type="predicted"/>
<name>A0AA36H3Z9_CYLNA</name>
<keyword evidence="4 5" id="KW-0472">Membrane</keyword>
<feature type="transmembrane region" description="Helical" evidence="5">
    <location>
        <begin position="124"/>
        <end position="144"/>
    </location>
</feature>
<feature type="transmembrane region" description="Helical" evidence="5">
    <location>
        <begin position="241"/>
        <end position="265"/>
    </location>
</feature>
<dbReference type="InterPro" id="IPR047130">
    <property type="entry name" value="7TM_GPCR_Srsx_nematod"/>
</dbReference>
<feature type="transmembrane region" description="Helical" evidence="5">
    <location>
        <begin position="164"/>
        <end position="187"/>
    </location>
</feature>
<comment type="subcellular location">
    <subcellularLocation>
        <location evidence="1">Membrane</location>
    </subcellularLocation>
</comment>
<feature type="transmembrane region" description="Helical" evidence="5">
    <location>
        <begin position="12"/>
        <end position="32"/>
    </location>
</feature>
<feature type="transmembrane region" description="Helical" evidence="5">
    <location>
        <begin position="208"/>
        <end position="235"/>
    </location>
</feature>
<evidence type="ECO:0000256" key="3">
    <source>
        <dbReference type="ARBA" id="ARBA00022989"/>
    </source>
</evidence>
<evidence type="ECO:0000256" key="1">
    <source>
        <dbReference type="ARBA" id="ARBA00004370"/>
    </source>
</evidence>
<dbReference type="SUPFAM" id="SSF81321">
    <property type="entry name" value="Family A G protein-coupled receptor-like"/>
    <property type="match status" value="1"/>
</dbReference>
<keyword evidence="8" id="KW-1185">Reference proteome</keyword>
<dbReference type="SMART" id="SM01381">
    <property type="entry name" value="7TM_GPCR_Srsx"/>
    <property type="match status" value="1"/>
</dbReference>
<dbReference type="Pfam" id="PF10320">
    <property type="entry name" value="7TM_GPCR_Srsx"/>
    <property type="match status" value="1"/>
</dbReference>
<dbReference type="InterPro" id="IPR000276">
    <property type="entry name" value="GPCR_Rhodpsn"/>
</dbReference>
<reference evidence="7" key="1">
    <citation type="submission" date="2023-07" db="EMBL/GenBank/DDBJ databases">
        <authorList>
            <consortium name="CYATHOMIX"/>
        </authorList>
    </citation>
    <scope>NUCLEOTIDE SEQUENCE</scope>
    <source>
        <strain evidence="7">N/A</strain>
    </source>
</reference>
<dbReference type="Proteomes" id="UP001176961">
    <property type="component" value="Unassembled WGS sequence"/>
</dbReference>
<dbReference type="PANTHER" id="PTHR23360">
    <property type="entry name" value="G-PROTEIN COUPLED RECEPTORS FAMILY 1 PROFILE DOMAIN-CONTAINING PROTEIN-RELATED"/>
    <property type="match status" value="1"/>
</dbReference>
<dbReference type="PANTHER" id="PTHR23360:SF5">
    <property type="entry name" value="G-PROTEIN COUPLED RECEPTORS FAMILY 1 PROFILE DOMAIN-CONTAINING PROTEIN"/>
    <property type="match status" value="1"/>
</dbReference>
<dbReference type="EMBL" id="CATQJL010000305">
    <property type="protein sequence ID" value="CAJ0603143.1"/>
    <property type="molecule type" value="Genomic_DNA"/>
</dbReference>